<evidence type="ECO:0000313" key="3">
    <source>
        <dbReference type="Proteomes" id="UP000007127"/>
    </source>
</evidence>
<dbReference type="GeneID" id="31925894"/>
<dbReference type="AlphaFoldDB" id="A0AB72U802"/>
<feature type="chain" id="PRO_5044497500" description="DUF4440 domain-containing protein" evidence="1">
    <location>
        <begin position="20"/>
        <end position="159"/>
    </location>
</feature>
<gene>
    <name evidence="2" type="ORF">TH3_00930</name>
</gene>
<proteinExistence type="predicted"/>
<protein>
    <recommendedName>
        <fullName evidence="4">DUF4440 domain-containing protein</fullName>
    </recommendedName>
</protein>
<feature type="signal peptide" evidence="1">
    <location>
        <begin position="1"/>
        <end position="19"/>
    </location>
</feature>
<evidence type="ECO:0000256" key="1">
    <source>
        <dbReference type="SAM" id="SignalP"/>
    </source>
</evidence>
<sequence>MSSSFIAAFLLMIVGPADAQIYDQKSDYLDWDYAVSLWASYDRGEAVAEWDLVMPAYEANKALVSGSREEVLERLAKHPKGDLIKRGHDLHRVYEVWKHVYRAVTYKDKGFAWNEWKSGGSCWVMEQRNVFTHSCRDLPDWRTKNDVKRDNAIFAETQQ</sequence>
<dbReference type="Proteomes" id="UP000007127">
    <property type="component" value="Chromosome"/>
</dbReference>
<dbReference type="EMBL" id="CP004388">
    <property type="protein sequence ID" value="AJD50312.1"/>
    <property type="molecule type" value="Genomic_DNA"/>
</dbReference>
<keyword evidence="1" id="KW-0732">Signal</keyword>
<organism evidence="2 3">
    <name type="scientific">Thalassospira xiamenensis M-5 = DSM 17429</name>
    <dbReference type="NCBI Taxonomy" id="1123366"/>
    <lineage>
        <taxon>Bacteria</taxon>
        <taxon>Pseudomonadati</taxon>
        <taxon>Pseudomonadota</taxon>
        <taxon>Alphaproteobacteria</taxon>
        <taxon>Rhodospirillales</taxon>
        <taxon>Thalassospiraceae</taxon>
        <taxon>Thalassospira</taxon>
    </lineage>
</organism>
<name>A0AB72U802_9PROT</name>
<evidence type="ECO:0008006" key="4">
    <source>
        <dbReference type="Google" id="ProtNLM"/>
    </source>
</evidence>
<evidence type="ECO:0000313" key="2">
    <source>
        <dbReference type="EMBL" id="AJD50312.1"/>
    </source>
</evidence>
<reference evidence="2 3" key="1">
    <citation type="journal article" date="2012" name="J. Bacteriol.">
        <title>Genome sequence of Thalassospira xiamenensis type strain M-5.</title>
        <authorList>
            <person name="Lai Q."/>
            <person name="Shao Z."/>
        </authorList>
    </citation>
    <scope>NUCLEOTIDE SEQUENCE [LARGE SCALE GENOMIC DNA]</scope>
    <source>
        <strain evidence="2 3">M-5</strain>
    </source>
</reference>
<accession>A0AB72U802</accession>
<dbReference type="KEGG" id="txi:TH3_00930"/>
<dbReference type="RefSeq" id="WP_139328122.1">
    <property type="nucleotide sequence ID" value="NZ_CP004388.1"/>
</dbReference>